<feature type="transmembrane region" description="Helical" evidence="7">
    <location>
        <begin position="137"/>
        <end position="160"/>
    </location>
</feature>
<dbReference type="Pfam" id="PF09678">
    <property type="entry name" value="Caa3_CtaG"/>
    <property type="match status" value="1"/>
</dbReference>
<dbReference type="GO" id="GO:0005886">
    <property type="term" value="C:plasma membrane"/>
    <property type="evidence" value="ECO:0007669"/>
    <property type="project" value="UniProtKB-SubCell"/>
</dbReference>
<proteinExistence type="predicted"/>
<feature type="compositionally biased region" description="Low complexity" evidence="6">
    <location>
        <begin position="70"/>
        <end position="80"/>
    </location>
</feature>
<evidence type="ECO:0000256" key="4">
    <source>
        <dbReference type="ARBA" id="ARBA00022989"/>
    </source>
</evidence>
<feature type="transmembrane region" description="Helical" evidence="7">
    <location>
        <begin position="172"/>
        <end position="200"/>
    </location>
</feature>
<feature type="compositionally biased region" description="Low complexity" evidence="6">
    <location>
        <begin position="252"/>
        <end position="264"/>
    </location>
</feature>
<keyword evidence="4 7" id="KW-1133">Transmembrane helix</keyword>
<evidence type="ECO:0000256" key="6">
    <source>
        <dbReference type="SAM" id="MobiDB-lite"/>
    </source>
</evidence>
<feature type="compositionally biased region" description="Basic and acidic residues" evidence="6">
    <location>
        <begin position="1"/>
        <end position="19"/>
    </location>
</feature>
<dbReference type="AlphaFoldDB" id="A0A538TNV6"/>
<sequence length="280" mass="30816">MGEPRQHDHRLGRAGDPLRLRHRTLSPPRRALGEGVGMADRVLRDRLDRDVPGAQRADPRPERHLSVQRPHGAAPDADPAHAASLVARDACVRAAAADPAALGPDRRPVVAFTVYSLSFTGWHLQPAYDLMMRNHAVHIVTHLQFMVTAMIMWWPILSPLPEFPRMSPGGTMIYLFLIGIPMMFVAALITLADVVLYPWYSAAPRVWGLSPLDDQKLGGLIMWVPGGLFYWVVMTVVFFAWVRAERAADVQEAAGRPPLRAPALPGEPPSGGMGDDRKSG</sequence>
<dbReference type="InterPro" id="IPR019108">
    <property type="entry name" value="Caa3_assmbl_CtaG-rel"/>
</dbReference>
<feature type="region of interest" description="Disordered" evidence="6">
    <location>
        <begin position="252"/>
        <end position="280"/>
    </location>
</feature>
<keyword evidence="2" id="KW-1003">Cell membrane</keyword>
<evidence type="ECO:0000256" key="2">
    <source>
        <dbReference type="ARBA" id="ARBA00022475"/>
    </source>
</evidence>
<evidence type="ECO:0000256" key="3">
    <source>
        <dbReference type="ARBA" id="ARBA00022692"/>
    </source>
</evidence>
<comment type="caution">
    <text evidence="8">The sequence shown here is derived from an EMBL/GenBank/DDBJ whole genome shotgun (WGS) entry which is preliminary data.</text>
</comment>
<reference evidence="8 9" key="1">
    <citation type="journal article" date="2019" name="Nat. Microbiol.">
        <title>Mediterranean grassland soil C-N compound turnover is dependent on rainfall and depth, and is mediated by genomically divergent microorganisms.</title>
        <authorList>
            <person name="Diamond S."/>
            <person name="Andeer P.F."/>
            <person name="Li Z."/>
            <person name="Crits-Christoph A."/>
            <person name="Burstein D."/>
            <person name="Anantharaman K."/>
            <person name="Lane K.R."/>
            <person name="Thomas B.C."/>
            <person name="Pan C."/>
            <person name="Northen T.R."/>
            <person name="Banfield J.F."/>
        </authorList>
    </citation>
    <scope>NUCLEOTIDE SEQUENCE [LARGE SCALE GENOMIC DNA]</scope>
    <source>
        <strain evidence="8">WS_8</strain>
    </source>
</reference>
<keyword evidence="5 7" id="KW-0472">Membrane</keyword>
<dbReference type="Proteomes" id="UP000316609">
    <property type="component" value="Unassembled WGS sequence"/>
</dbReference>
<feature type="transmembrane region" description="Helical" evidence="7">
    <location>
        <begin position="220"/>
        <end position="242"/>
    </location>
</feature>
<evidence type="ECO:0000256" key="1">
    <source>
        <dbReference type="ARBA" id="ARBA00004651"/>
    </source>
</evidence>
<organism evidence="8 9">
    <name type="scientific">Eiseniibacteriota bacterium</name>
    <dbReference type="NCBI Taxonomy" id="2212470"/>
    <lineage>
        <taxon>Bacteria</taxon>
        <taxon>Candidatus Eiseniibacteriota</taxon>
    </lineage>
</organism>
<comment type="subcellular location">
    <subcellularLocation>
        <location evidence="1">Cell membrane</location>
        <topology evidence="1">Multi-pass membrane protein</topology>
    </subcellularLocation>
</comment>
<protein>
    <submittedName>
        <fullName evidence="8">Cytochrome c oxidase assembly protein</fullName>
    </submittedName>
</protein>
<accession>A0A538TNV6</accession>
<feature type="region of interest" description="Disordered" evidence="6">
    <location>
        <begin position="1"/>
        <end position="80"/>
    </location>
</feature>
<feature type="compositionally biased region" description="Basic and acidic residues" evidence="6">
    <location>
        <begin position="41"/>
        <end position="65"/>
    </location>
</feature>
<name>A0A538TNV6_UNCEI</name>
<evidence type="ECO:0000313" key="9">
    <source>
        <dbReference type="Proteomes" id="UP000316609"/>
    </source>
</evidence>
<keyword evidence="3 7" id="KW-0812">Transmembrane</keyword>
<dbReference type="EMBL" id="VBOY01000072">
    <property type="protein sequence ID" value="TMQ65319.1"/>
    <property type="molecule type" value="Genomic_DNA"/>
</dbReference>
<evidence type="ECO:0000313" key="8">
    <source>
        <dbReference type="EMBL" id="TMQ65319.1"/>
    </source>
</evidence>
<evidence type="ECO:0000256" key="7">
    <source>
        <dbReference type="SAM" id="Phobius"/>
    </source>
</evidence>
<gene>
    <name evidence="8" type="ORF">E6K78_07850</name>
</gene>
<evidence type="ECO:0000256" key="5">
    <source>
        <dbReference type="ARBA" id="ARBA00023136"/>
    </source>
</evidence>